<keyword evidence="3 10" id="KW-0479">Metal-binding</keyword>
<dbReference type="GO" id="GO:0042274">
    <property type="term" value="P:ribosomal small subunit biogenesis"/>
    <property type="evidence" value="ECO:0007669"/>
    <property type="project" value="UniProtKB-UniRule"/>
</dbReference>
<accession>A0A0Q0XGL9</accession>
<evidence type="ECO:0000256" key="5">
    <source>
        <dbReference type="ARBA" id="ARBA00022741"/>
    </source>
</evidence>
<evidence type="ECO:0000256" key="7">
    <source>
        <dbReference type="ARBA" id="ARBA00022833"/>
    </source>
</evidence>
<feature type="domain" description="EngC GTPase" evidence="11">
    <location>
        <begin position="109"/>
        <end position="258"/>
    </location>
</feature>
<dbReference type="NCBIfam" id="TIGR00157">
    <property type="entry name" value="ribosome small subunit-dependent GTPase A"/>
    <property type="match status" value="1"/>
</dbReference>
<dbReference type="GO" id="GO:0005525">
    <property type="term" value="F:GTP binding"/>
    <property type="evidence" value="ECO:0007669"/>
    <property type="project" value="UniProtKB-UniRule"/>
</dbReference>
<keyword evidence="8 10" id="KW-0694">RNA-binding</keyword>
<dbReference type="Gene3D" id="3.40.50.300">
    <property type="entry name" value="P-loop containing nucleotide triphosphate hydrolases"/>
    <property type="match status" value="1"/>
</dbReference>
<dbReference type="PROSITE" id="PS51721">
    <property type="entry name" value="G_CP"/>
    <property type="match status" value="1"/>
</dbReference>
<dbReference type="EC" id="3.6.1.-" evidence="10"/>
<evidence type="ECO:0000259" key="12">
    <source>
        <dbReference type="PROSITE" id="PS51721"/>
    </source>
</evidence>
<keyword evidence="14" id="KW-1185">Reference proteome</keyword>
<reference evidence="13 14" key="1">
    <citation type="submission" date="2015-04" db="EMBL/GenBank/DDBJ databases">
        <title>Complete genome of flavobacterium.</title>
        <authorList>
            <person name="Kwon Y.M."/>
            <person name="Kim S.-J."/>
        </authorList>
    </citation>
    <scope>NUCLEOTIDE SEQUENCE [LARGE SCALE GENOMIC DNA]</scope>
    <source>
        <strain evidence="13 14">DK169</strain>
    </source>
</reference>
<dbReference type="AlphaFoldDB" id="A0A0Q0XGL9"/>
<feature type="domain" description="CP-type G" evidence="12">
    <location>
        <begin position="101"/>
        <end position="260"/>
    </location>
</feature>
<evidence type="ECO:0000256" key="6">
    <source>
        <dbReference type="ARBA" id="ARBA00022801"/>
    </source>
</evidence>
<feature type="binding site" evidence="10">
    <location>
        <position position="288"/>
    </location>
    <ligand>
        <name>Zn(2+)</name>
        <dbReference type="ChEBI" id="CHEBI:29105"/>
    </ligand>
</feature>
<feature type="binding site" evidence="10">
    <location>
        <position position="290"/>
    </location>
    <ligand>
        <name>Zn(2+)</name>
        <dbReference type="ChEBI" id="CHEBI:29105"/>
    </ligand>
</feature>
<dbReference type="Pfam" id="PF03193">
    <property type="entry name" value="RsgA_GTPase"/>
    <property type="match status" value="1"/>
</dbReference>
<dbReference type="GO" id="GO:0003924">
    <property type="term" value="F:GTPase activity"/>
    <property type="evidence" value="ECO:0007669"/>
    <property type="project" value="UniProtKB-UniRule"/>
</dbReference>
<evidence type="ECO:0000256" key="8">
    <source>
        <dbReference type="ARBA" id="ARBA00022884"/>
    </source>
</evidence>
<dbReference type="InterPro" id="IPR010914">
    <property type="entry name" value="RsgA_GTPase_dom"/>
</dbReference>
<dbReference type="GO" id="GO:0046872">
    <property type="term" value="F:metal ion binding"/>
    <property type="evidence" value="ECO:0007669"/>
    <property type="project" value="UniProtKB-KW"/>
</dbReference>
<name>A0A0Q0XGL9_9FLAO</name>
<evidence type="ECO:0000256" key="9">
    <source>
        <dbReference type="ARBA" id="ARBA00023134"/>
    </source>
</evidence>
<dbReference type="InterPro" id="IPR012340">
    <property type="entry name" value="NA-bd_OB-fold"/>
</dbReference>
<dbReference type="PATRIC" id="fig|1547436.3.peg.2146"/>
<keyword evidence="7 10" id="KW-0862">Zinc</keyword>
<gene>
    <name evidence="10" type="primary">rsgA</name>
    <name evidence="13" type="ORF">AAY42_10415</name>
</gene>
<protein>
    <recommendedName>
        <fullName evidence="10">Small ribosomal subunit biogenesis GTPase RsgA</fullName>
        <ecNumber evidence="10">3.6.1.-</ecNumber>
    </recommendedName>
</protein>
<dbReference type="GO" id="GO:0019843">
    <property type="term" value="F:rRNA binding"/>
    <property type="evidence" value="ECO:0007669"/>
    <property type="project" value="UniProtKB-KW"/>
</dbReference>
<dbReference type="EMBL" id="LCTZ01000002">
    <property type="protein sequence ID" value="KQC30241.1"/>
    <property type="molecule type" value="Genomic_DNA"/>
</dbReference>
<evidence type="ECO:0000256" key="4">
    <source>
        <dbReference type="ARBA" id="ARBA00022730"/>
    </source>
</evidence>
<evidence type="ECO:0000256" key="3">
    <source>
        <dbReference type="ARBA" id="ARBA00022723"/>
    </source>
</evidence>
<keyword evidence="4 10" id="KW-0699">rRNA-binding</keyword>
<dbReference type="SUPFAM" id="SSF50249">
    <property type="entry name" value="Nucleic acid-binding proteins"/>
    <property type="match status" value="1"/>
</dbReference>
<feature type="binding site" evidence="10">
    <location>
        <position position="296"/>
    </location>
    <ligand>
        <name>Zn(2+)</name>
        <dbReference type="ChEBI" id="CHEBI:29105"/>
    </ligand>
</feature>
<dbReference type="InterPro" id="IPR004881">
    <property type="entry name" value="Ribosome_biogen_GTPase_RsgA"/>
</dbReference>
<evidence type="ECO:0000256" key="1">
    <source>
        <dbReference type="ARBA" id="ARBA00022490"/>
    </source>
</evidence>
<dbReference type="Gene3D" id="2.40.50.140">
    <property type="entry name" value="Nucleic acid-binding proteins"/>
    <property type="match status" value="1"/>
</dbReference>
<dbReference type="HAMAP" id="MF_01820">
    <property type="entry name" value="GTPase_RsgA"/>
    <property type="match status" value="1"/>
</dbReference>
<comment type="similarity">
    <text evidence="10">Belongs to the TRAFAC class YlqF/YawG GTPase family. RsgA subfamily.</text>
</comment>
<feature type="binding site" evidence="10">
    <location>
        <position position="283"/>
    </location>
    <ligand>
        <name>Zn(2+)</name>
        <dbReference type="ChEBI" id="CHEBI:29105"/>
    </ligand>
</feature>
<feature type="binding site" evidence="10">
    <location>
        <begin position="148"/>
        <end position="151"/>
    </location>
    <ligand>
        <name>GTP</name>
        <dbReference type="ChEBI" id="CHEBI:37565"/>
    </ligand>
</feature>
<dbReference type="Proteomes" id="UP000050827">
    <property type="component" value="Unassembled WGS sequence"/>
</dbReference>
<evidence type="ECO:0000313" key="14">
    <source>
        <dbReference type="Proteomes" id="UP000050827"/>
    </source>
</evidence>
<keyword evidence="1 10" id="KW-0963">Cytoplasm</keyword>
<proteinExistence type="inferred from homology"/>
<evidence type="ECO:0000313" key="13">
    <source>
        <dbReference type="EMBL" id="KQC30241.1"/>
    </source>
</evidence>
<sequence length="355" mass="40331">MKMEVLGYNDTLEKYRKNQNLDSFEVGRVILEHKERYVVKTHENEFDSELIGNLRFTAENRYDFPAVGDWVAFSSYDDNKALIHAIYPRKSIIERKAVGKSSQVQIIATNVDFGLIVQAVDRDFNLNRLERYLTICNTSKVMPIIVLSKTDLIAESVLDTITNQITQRITDVPILNISNQGVKKYQELEAVIKNGKTYCLLGSSGVGKSTLLNGLSGKLLMKTNEISSSVNKGKHTTSHRELIVLNNGGIMIDNPGMREIGITNATDGLEITFESIFDYSRECRFNDCTHVHENGCAILKAVENGEIDEEAYINFQKMEKEKTHFESGSLDRKMKDKNLGKMIKNIKKQRRSNKY</sequence>
<keyword evidence="9 10" id="KW-0342">GTP-binding</keyword>
<dbReference type="CDD" id="cd01854">
    <property type="entry name" value="YjeQ_EngC"/>
    <property type="match status" value="1"/>
</dbReference>
<dbReference type="PANTHER" id="PTHR32120:SF10">
    <property type="entry name" value="SMALL RIBOSOMAL SUBUNIT BIOGENESIS GTPASE RSGA"/>
    <property type="match status" value="1"/>
</dbReference>
<evidence type="ECO:0000259" key="11">
    <source>
        <dbReference type="PROSITE" id="PS50936"/>
    </source>
</evidence>
<comment type="caution">
    <text evidence="13">The sequence shown here is derived from an EMBL/GenBank/DDBJ whole genome shotgun (WGS) entry which is preliminary data.</text>
</comment>
<evidence type="ECO:0000256" key="2">
    <source>
        <dbReference type="ARBA" id="ARBA00022517"/>
    </source>
</evidence>
<keyword evidence="6 10" id="KW-0378">Hydrolase</keyword>
<feature type="binding site" evidence="10">
    <location>
        <begin position="202"/>
        <end position="210"/>
    </location>
    <ligand>
        <name>GTP</name>
        <dbReference type="ChEBI" id="CHEBI:37565"/>
    </ligand>
</feature>
<keyword evidence="5 10" id="KW-0547">Nucleotide-binding</keyword>
<comment type="subunit">
    <text evidence="10">Monomer. Associates with 30S ribosomal subunit, binds 16S rRNA.</text>
</comment>
<comment type="cofactor">
    <cofactor evidence="10">
        <name>Zn(2+)</name>
        <dbReference type="ChEBI" id="CHEBI:29105"/>
    </cofactor>
    <text evidence="10">Binds 1 zinc ion per subunit.</text>
</comment>
<comment type="subcellular location">
    <subcellularLocation>
        <location evidence="10">Cytoplasm</location>
    </subcellularLocation>
</comment>
<organism evidence="13 14">
    <name type="scientific">Flagellimonas eckloniae</name>
    <dbReference type="NCBI Taxonomy" id="346185"/>
    <lineage>
        <taxon>Bacteria</taxon>
        <taxon>Pseudomonadati</taxon>
        <taxon>Bacteroidota</taxon>
        <taxon>Flavobacteriia</taxon>
        <taxon>Flavobacteriales</taxon>
        <taxon>Flavobacteriaceae</taxon>
        <taxon>Flagellimonas</taxon>
    </lineage>
</organism>
<dbReference type="PANTHER" id="PTHR32120">
    <property type="entry name" value="SMALL RIBOSOMAL SUBUNIT BIOGENESIS GTPASE RSGA"/>
    <property type="match status" value="1"/>
</dbReference>
<evidence type="ECO:0000256" key="10">
    <source>
        <dbReference type="HAMAP-Rule" id="MF_01820"/>
    </source>
</evidence>
<dbReference type="PROSITE" id="PS50936">
    <property type="entry name" value="ENGC_GTPASE"/>
    <property type="match status" value="1"/>
</dbReference>
<keyword evidence="2 10" id="KW-0690">Ribosome biogenesis</keyword>
<dbReference type="SUPFAM" id="SSF52540">
    <property type="entry name" value="P-loop containing nucleoside triphosphate hydrolases"/>
    <property type="match status" value="1"/>
</dbReference>
<dbReference type="InterPro" id="IPR027417">
    <property type="entry name" value="P-loop_NTPase"/>
</dbReference>
<comment type="function">
    <text evidence="10">One of several proteins that assist in the late maturation steps of the functional core of the 30S ribosomal subunit. Helps release RbfA from mature subunits. May play a role in the assembly of ribosomal proteins into the subunit. Circularly permuted GTPase that catalyzes slow GTP hydrolysis, GTPase activity is stimulated by the 30S ribosomal subunit.</text>
</comment>
<dbReference type="STRING" id="346185.AAY42_10415"/>
<dbReference type="Gene3D" id="1.10.40.50">
    <property type="entry name" value="Probable gtpase engc, domain 3"/>
    <property type="match status" value="1"/>
</dbReference>
<dbReference type="GO" id="GO:0005737">
    <property type="term" value="C:cytoplasm"/>
    <property type="evidence" value="ECO:0007669"/>
    <property type="project" value="UniProtKB-SubCell"/>
</dbReference>
<dbReference type="InterPro" id="IPR030378">
    <property type="entry name" value="G_CP_dom"/>
</dbReference>
<dbReference type="OrthoDB" id="9809485at2"/>
<dbReference type="RefSeq" id="WP_055394912.1">
    <property type="nucleotide sequence ID" value="NZ_LCTZ01000002.1"/>
</dbReference>